<dbReference type="InterPro" id="IPR012319">
    <property type="entry name" value="FPG_cat"/>
</dbReference>
<evidence type="ECO:0000256" key="7">
    <source>
        <dbReference type="ARBA" id="ARBA00023239"/>
    </source>
</evidence>
<dbReference type="SMART" id="SM00898">
    <property type="entry name" value="Fapy_DNA_glyco"/>
    <property type="match status" value="1"/>
</dbReference>
<keyword evidence="7" id="KW-0456">Lyase</keyword>
<dbReference type="PROSITE" id="PS51068">
    <property type="entry name" value="FPG_CAT"/>
    <property type="match status" value="1"/>
</dbReference>
<keyword evidence="6" id="KW-0234">DNA repair</keyword>
<dbReference type="EMBL" id="QFQP01000029">
    <property type="protein sequence ID" value="PZR07721.1"/>
    <property type="molecule type" value="Genomic_DNA"/>
</dbReference>
<evidence type="ECO:0000313" key="11">
    <source>
        <dbReference type="EMBL" id="PZR07721.1"/>
    </source>
</evidence>
<dbReference type="PANTHER" id="PTHR42697">
    <property type="entry name" value="ENDONUCLEASE 8"/>
    <property type="match status" value="1"/>
</dbReference>
<evidence type="ECO:0000313" key="12">
    <source>
        <dbReference type="Proteomes" id="UP000249061"/>
    </source>
</evidence>
<evidence type="ECO:0000256" key="1">
    <source>
        <dbReference type="ARBA" id="ARBA00009409"/>
    </source>
</evidence>
<dbReference type="SUPFAM" id="SSF81624">
    <property type="entry name" value="N-terminal domain of MutM-like DNA repair proteins"/>
    <property type="match status" value="1"/>
</dbReference>
<dbReference type="AlphaFoldDB" id="A0A2W5VCC1"/>
<dbReference type="Proteomes" id="UP000249061">
    <property type="component" value="Unassembled WGS sequence"/>
</dbReference>
<gene>
    <name evidence="11" type="ORF">DI536_26810</name>
</gene>
<evidence type="ECO:0000256" key="3">
    <source>
        <dbReference type="ARBA" id="ARBA00022763"/>
    </source>
</evidence>
<evidence type="ECO:0000256" key="4">
    <source>
        <dbReference type="ARBA" id="ARBA00022801"/>
    </source>
</evidence>
<dbReference type="Pfam" id="PF06831">
    <property type="entry name" value="H2TH"/>
    <property type="match status" value="1"/>
</dbReference>
<dbReference type="FunFam" id="3.20.190.10:FF:000007">
    <property type="entry name" value="DNA glycosylase"/>
    <property type="match status" value="1"/>
</dbReference>
<evidence type="ECO:0000259" key="10">
    <source>
        <dbReference type="PROSITE" id="PS51068"/>
    </source>
</evidence>
<evidence type="ECO:0000256" key="2">
    <source>
        <dbReference type="ARBA" id="ARBA00012720"/>
    </source>
</evidence>
<dbReference type="GO" id="GO:0003684">
    <property type="term" value="F:damaged DNA binding"/>
    <property type="evidence" value="ECO:0007669"/>
    <property type="project" value="InterPro"/>
</dbReference>
<dbReference type="InterPro" id="IPR035937">
    <property type="entry name" value="FPG_N"/>
</dbReference>
<evidence type="ECO:0000256" key="5">
    <source>
        <dbReference type="ARBA" id="ARBA00023125"/>
    </source>
</evidence>
<dbReference type="PANTHER" id="PTHR42697:SF3">
    <property type="entry name" value="ENDONUCLEASE 8 1"/>
    <property type="match status" value="1"/>
</dbReference>
<dbReference type="SUPFAM" id="SSF46946">
    <property type="entry name" value="S13-like H2TH domain"/>
    <property type="match status" value="1"/>
</dbReference>
<comment type="caution">
    <text evidence="11">The sequence shown here is derived from an EMBL/GenBank/DDBJ whole genome shotgun (WGS) entry which is preliminary data.</text>
</comment>
<reference evidence="11 12" key="1">
    <citation type="submission" date="2017-08" db="EMBL/GenBank/DDBJ databases">
        <title>Infants hospitalized years apart are colonized by the same room-sourced microbial strains.</title>
        <authorList>
            <person name="Brooks B."/>
            <person name="Olm M.R."/>
            <person name="Firek B.A."/>
            <person name="Baker R."/>
            <person name="Thomas B.C."/>
            <person name="Morowitz M.J."/>
            <person name="Banfield J.F."/>
        </authorList>
    </citation>
    <scope>NUCLEOTIDE SEQUENCE [LARGE SCALE GENOMIC DNA]</scope>
    <source>
        <strain evidence="11">S2_003_000_R2_14</strain>
    </source>
</reference>
<dbReference type="EC" id="4.2.99.18" evidence="2"/>
<dbReference type="Gene3D" id="3.20.190.10">
    <property type="entry name" value="MutM-like, N-terminal"/>
    <property type="match status" value="1"/>
</dbReference>
<keyword evidence="5" id="KW-0238">DNA-binding</keyword>
<dbReference type="Pfam" id="PF01149">
    <property type="entry name" value="Fapy_DNA_glyco"/>
    <property type="match status" value="1"/>
</dbReference>
<dbReference type="InterPro" id="IPR015886">
    <property type="entry name" value="H2TH_FPG"/>
</dbReference>
<comment type="similarity">
    <text evidence="1">Belongs to the FPG family.</text>
</comment>
<proteinExistence type="inferred from homology"/>
<evidence type="ECO:0000256" key="8">
    <source>
        <dbReference type="ARBA" id="ARBA00023268"/>
    </source>
</evidence>
<name>A0A2W5VCC1_9BACT</name>
<keyword evidence="4" id="KW-0378">Hydrolase</keyword>
<dbReference type="GO" id="GO:0008270">
    <property type="term" value="F:zinc ion binding"/>
    <property type="evidence" value="ECO:0007669"/>
    <property type="project" value="InterPro"/>
</dbReference>
<accession>A0A2W5VCC1</accession>
<keyword evidence="9" id="KW-0326">Glycosidase</keyword>
<keyword evidence="3" id="KW-0227">DNA damage</keyword>
<feature type="domain" description="Formamidopyrimidine-DNA glycosylase catalytic" evidence="10">
    <location>
        <begin position="2"/>
        <end position="99"/>
    </location>
</feature>
<dbReference type="GO" id="GO:0006284">
    <property type="term" value="P:base-excision repair"/>
    <property type="evidence" value="ECO:0007669"/>
    <property type="project" value="InterPro"/>
</dbReference>
<keyword evidence="8" id="KW-0511">Multifunctional enzyme</keyword>
<evidence type="ECO:0000256" key="6">
    <source>
        <dbReference type="ARBA" id="ARBA00023204"/>
    </source>
</evidence>
<dbReference type="InterPro" id="IPR010979">
    <property type="entry name" value="Ribosomal_uS13-like_H2TH"/>
</dbReference>
<evidence type="ECO:0000256" key="9">
    <source>
        <dbReference type="ARBA" id="ARBA00023295"/>
    </source>
</evidence>
<organism evidence="11 12">
    <name type="scientific">Archangium gephyra</name>
    <dbReference type="NCBI Taxonomy" id="48"/>
    <lineage>
        <taxon>Bacteria</taxon>
        <taxon>Pseudomonadati</taxon>
        <taxon>Myxococcota</taxon>
        <taxon>Myxococcia</taxon>
        <taxon>Myxococcales</taxon>
        <taxon>Cystobacterineae</taxon>
        <taxon>Archangiaceae</taxon>
        <taxon>Archangium</taxon>
    </lineage>
</organism>
<dbReference type="Gene3D" id="1.10.8.50">
    <property type="match status" value="1"/>
</dbReference>
<dbReference type="GO" id="GO:0140078">
    <property type="term" value="F:class I DNA-(apurinic or apyrimidinic site) endonuclease activity"/>
    <property type="evidence" value="ECO:0007669"/>
    <property type="project" value="UniProtKB-EC"/>
</dbReference>
<dbReference type="CDD" id="cd08970">
    <property type="entry name" value="AcNei1_N"/>
    <property type="match status" value="1"/>
</dbReference>
<sequence length="260" mass="29100">MPEGHTLHRLALDHRRLFAGDVVRVSSPQGRFAAGAAQLDGEVLLGVEAWGKHLLYEFESSVVLHVHLGLFGRFRRHAQPAAPPRGAVRMRMENETAYVDLHGPTACELLDAAQRQSLLARIGPDLLRADASKNDAWQRIKASRRAIGALLLDQSVVSGVGNVFRAEGLFVAGIHPETPGRELDAPQFTRLWKVLVGMLRAGVRDRKIITVKSSRADTPSRRARRTWVYKQQLCERCQEAITCWELGNRVIYACENCQRR</sequence>
<protein>
    <recommendedName>
        <fullName evidence="2">DNA-(apurinic or apyrimidinic site) lyase</fullName>
        <ecNumber evidence="2">4.2.99.18</ecNumber>
    </recommendedName>
</protein>
<dbReference type="SMART" id="SM01232">
    <property type="entry name" value="H2TH"/>
    <property type="match status" value="1"/>
</dbReference>
<dbReference type="GO" id="GO:0000703">
    <property type="term" value="F:oxidized pyrimidine nucleobase lesion DNA N-glycosylase activity"/>
    <property type="evidence" value="ECO:0007669"/>
    <property type="project" value="TreeGrafter"/>
</dbReference>